<dbReference type="InterPro" id="IPR000072">
    <property type="entry name" value="PDGF/VEGF_dom"/>
</dbReference>
<organism evidence="6 7">
    <name type="scientific">Gryllus longicercus</name>
    <dbReference type="NCBI Taxonomy" id="2509291"/>
    <lineage>
        <taxon>Eukaryota</taxon>
        <taxon>Metazoa</taxon>
        <taxon>Ecdysozoa</taxon>
        <taxon>Arthropoda</taxon>
        <taxon>Hexapoda</taxon>
        <taxon>Insecta</taxon>
        <taxon>Pterygota</taxon>
        <taxon>Neoptera</taxon>
        <taxon>Polyneoptera</taxon>
        <taxon>Orthoptera</taxon>
        <taxon>Ensifera</taxon>
        <taxon>Gryllidea</taxon>
        <taxon>Grylloidea</taxon>
        <taxon>Gryllidae</taxon>
        <taxon>Gryllinae</taxon>
        <taxon>Gryllus</taxon>
    </lineage>
</organism>
<dbReference type="PANTHER" id="PTHR12025">
    <property type="entry name" value="VASCULAR ENDOTHELIAL GROWTH FACTOR"/>
    <property type="match status" value="1"/>
</dbReference>
<dbReference type="GO" id="GO:0001938">
    <property type="term" value="P:positive regulation of endothelial cell proliferation"/>
    <property type="evidence" value="ECO:0007669"/>
    <property type="project" value="TreeGrafter"/>
</dbReference>
<evidence type="ECO:0000256" key="4">
    <source>
        <dbReference type="SAM" id="SignalP"/>
    </source>
</evidence>
<dbReference type="GO" id="GO:0008083">
    <property type="term" value="F:growth factor activity"/>
    <property type="evidence" value="ECO:0007669"/>
    <property type="project" value="UniProtKB-KW"/>
</dbReference>
<accession>A0AAN9W1R8</accession>
<proteinExistence type="inferred from homology"/>
<dbReference type="SUPFAM" id="SSF57501">
    <property type="entry name" value="Cystine-knot cytokines"/>
    <property type="match status" value="1"/>
</dbReference>
<feature type="domain" description="Platelet-derived growth factor (PDGF) family profile" evidence="5">
    <location>
        <begin position="67"/>
        <end position="162"/>
    </location>
</feature>
<feature type="chain" id="PRO_5042981051" description="Platelet-derived growth factor (PDGF) family profile domain-containing protein" evidence="4">
    <location>
        <begin position="22"/>
        <end position="251"/>
    </location>
</feature>
<dbReference type="GO" id="GO:0005172">
    <property type="term" value="F:vascular endothelial growth factor receptor binding"/>
    <property type="evidence" value="ECO:0007669"/>
    <property type="project" value="TreeGrafter"/>
</dbReference>
<feature type="signal peptide" evidence="4">
    <location>
        <begin position="1"/>
        <end position="21"/>
    </location>
</feature>
<evidence type="ECO:0000256" key="2">
    <source>
        <dbReference type="ARBA" id="ARBA00023157"/>
    </source>
</evidence>
<dbReference type="SMART" id="SM00141">
    <property type="entry name" value="PDGF"/>
    <property type="match status" value="1"/>
</dbReference>
<keyword evidence="1 3" id="KW-0339">Growth factor</keyword>
<dbReference type="Proteomes" id="UP001378592">
    <property type="component" value="Unassembled WGS sequence"/>
</dbReference>
<dbReference type="GO" id="GO:0042056">
    <property type="term" value="F:chemoattractant activity"/>
    <property type="evidence" value="ECO:0007669"/>
    <property type="project" value="TreeGrafter"/>
</dbReference>
<dbReference type="PROSITE" id="PS50278">
    <property type="entry name" value="PDGF_2"/>
    <property type="match status" value="1"/>
</dbReference>
<evidence type="ECO:0000256" key="1">
    <source>
        <dbReference type="ARBA" id="ARBA00023030"/>
    </source>
</evidence>
<dbReference type="InterPro" id="IPR050507">
    <property type="entry name" value="PDGF/VEGF_growth_factor"/>
</dbReference>
<evidence type="ECO:0000313" key="6">
    <source>
        <dbReference type="EMBL" id="KAK7873041.1"/>
    </source>
</evidence>
<dbReference type="PANTHER" id="PTHR12025:SF15">
    <property type="entry name" value="VASCULAR ENDOTHELIAL GROWTH FACTOR C-LIKE ISOFORM X1"/>
    <property type="match status" value="1"/>
</dbReference>
<dbReference type="Pfam" id="PF00341">
    <property type="entry name" value="PDGF"/>
    <property type="match status" value="1"/>
</dbReference>
<reference evidence="6 7" key="1">
    <citation type="submission" date="2024-03" db="EMBL/GenBank/DDBJ databases">
        <title>The genome assembly and annotation of the cricket Gryllus longicercus Weissman &amp; Gray.</title>
        <authorList>
            <person name="Szrajer S."/>
            <person name="Gray D."/>
            <person name="Ylla G."/>
        </authorList>
    </citation>
    <scope>NUCLEOTIDE SEQUENCE [LARGE SCALE GENOMIC DNA]</scope>
    <source>
        <strain evidence="6">DAG 2021-001</strain>
        <tissue evidence="6">Whole body minus gut</tissue>
    </source>
</reference>
<evidence type="ECO:0000313" key="7">
    <source>
        <dbReference type="Proteomes" id="UP001378592"/>
    </source>
</evidence>
<dbReference type="Gene3D" id="2.10.90.10">
    <property type="entry name" value="Cystine-knot cytokines"/>
    <property type="match status" value="1"/>
</dbReference>
<keyword evidence="4" id="KW-0732">Signal</keyword>
<keyword evidence="7" id="KW-1185">Reference proteome</keyword>
<name>A0AAN9W1R8_9ORTH</name>
<protein>
    <recommendedName>
        <fullName evidence="5">Platelet-derived growth factor (PDGF) family profile domain-containing protein</fullName>
    </recommendedName>
</protein>
<dbReference type="GO" id="GO:0016020">
    <property type="term" value="C:membrane"/>
    <property type="evidence" value="ECO:0007669"/>
    <property type="project" value="InterPro"/>
</dbReference>
<dbReference type="GO" id="GO:0001666">
    <property type="term" value="P:response to hypoxia"/>
    <property type="evidence" value="ECO:0007669"/>
    <property type="project" value="TreeGrafter"/>
</dbReference>
<gene>
    <name evidence="6" type="ORF">R5R35_000335</name>
</gene>
<dbReference type="AlphaFoldDB" id="A0AAN9W1R8"/>
<keyword evidence="2" id="KW-1015">Disulfide bond</keyword>
<dbReference type="GO" id="GO:0005615">
    <property type="term" value="C:extracellular space"/>
    <property type="evidence" value="ECO:0007669"/>
    <property type="project" value="TreeGrafter"/>
</dbReference>
<dbReference type="GO" id="GO:0048010">
    <property type="term" value="P:vascular endothelial growth factor receptor signaling pathway"/>
    <property type="evidence" value="ECO:0007669"/>
    <property type="project" value="TreeGrafter"/>
</dbReference>
<comment type="caution">
    <text evidence="6">The sequence shown here is derived from an EMBL/GenBank/DDBJ whole genome shotgun (WGS) entry which is preliminary data.</text>
</comment>
<dbReference type="GO" id="GO:0050930">
    <property type="term" value="P:induction of positive chemotaxis"/>
    <property type="evidence" value="ECO:0007669"/>
    <property type="project" value="TreeGrafter"/>
</dbReference>
<evidence type="ECO:0000259" key="5">
    <source>
        <dbReference type="PROSITE" id="PS50278"/>
    </source>
</evidence>
<dbReference type="EMBL" id="JAZDUA010000017">
    <property type="protein sequence ID" value="KAK7873041.1"/>
    <property type="molecule type" value="Genomic_DNA"/>
</dbReference>
<evidence type="ECO:0000256" key="3">
    <source>
        <dbReference type="RuleBase" id="RU003818"/>
    </source>
</evidence>
<dbReference type="InterPro" id="IPR029034">
    <property type="entry name" value="Cystine-knot_cytokine"/>
</dbReference>
<sequence length="251" mass="26850">MASAAAAASVAALLLVAAAQAITLRPAAAAAATIPSVSSSSNESNLEFKEGPEQYVFEPLLSSSWARDRKFLRQLQEALCRPRPVLVSVAPPNAEDGAKFSPDRVEVVRCAGACGASRKACVATAVATARVPVVLLTPGRNSTAGHVLVQRHEACACACATQPQDCSERQAYIAAECRCGCHPRLHAEERRCNARKHFAWDDETCRCGCQRPAASCQQGHVWVPDLCQCRPFLPPDSESSEKVDYTAKTFP</sequence>
<comment type="similarity">
    <text evidence="3">Belongs to the PDGF/VEGF growth factor family.</text>
</comment>